<dbReference type="GeneID" id="103662305"/>
<accession>A0A384C176</accession>
<reference evidence="2" key="1">
    <citation type="submission" date="2025-08" db="UniProtKB">
        <authorList>
            <consortium name="RefSeq"/>
        </authorList>
    </citation>
    <scope>IDENTIFICATION</scope>
    <source>
        <tissue evidence="2">Whole blood</tissue>
    </source>
</reference>
<evidence type="ECO:0000313" key="2">
    <source>
        <dbReference type="RefSeq" id="XP_008688189.2"/>
    </source>
</evidence>
<protein>
    <submittedName>
        <fullName evidence="2">Uncharacterized protein LOC103662305 isoform X2</fullName>
    </submittedName>
</protein>
<proteinExistence type="predicted"/>
<keyword evidence="1" id="KW-1185">Reference proteome</keyword>
<dbReference type="RefSeq" id="XP_008688189.2">
    <property type="nucleotide sequence ID" value="XM_008689967.2"/>
</dbReference>
<dbReference type="AlphaFoldDB" id="A0A384C176"/>
<name>A0A384C176_URSMA</name>
<organism evidence="1 2">
    <name type="scientific">Ursus maritimus</name>
    <name type="common">Polar bear</name>
    <name type="synonym">Thalarctos maritimus</name>
    <dbReference type="NCBI Taxonomy" id="29073"/>
    <lineage>
        <taxon>Eukaryota</taxon>
        <taxon>Metazoa</taxon>
        <taxon>Chordata</taxon>
        <taxon>Craniata</taxon>
        <taxon>Vertebrata</taxon>
        <taxon>Euteleostomi</taxon>
        <taxon>Mammalia</taxon>
        <taxon>Eutheria</taxon>
        <taxon>Laurasiatheria</taxon>
        <taxon>Carnivora</taxon>
        <taxon>Caniformia</taxon>
        <taxon>Ursidae</taxon>
        <taxon>Ursus</taxon>
    </lineage>
</organism>
<evidence type="ECO:0000313" key="1">
    <source>
        <dbReference type="Proteomes" id="UP000261680"/>
    </source>
</evidence>
<dbReference type="Proteomes" id="UP000261680">
    <property type="component" value="Unplaced"/>
</dbReference>
<sequence>MERQLCRDPTGSCQRSRWCATVVMLDLPKNHKDGTEFPCVLHPASCDVNVFYNDGDESGNIASRMDRGGDWSVKEKESAEIGLSWEPSEERISCRRTLPIVSDAAESRLRPWDHVWALLARGFLPRRGEWPARIPHSLLAPKLDDCRKDSPLKGQRSLQSLPIGLAAIALGDDGSAEHSCAPGTMVHHARVVPRWLTGSHLLPRGPWRSRDLHGSGSGSSER</sequence>
<gene>
    <name evidence="2" type="primary">LOC103662305</name>
</gene>